<proteinExistence type="predicted"/>
<protein>
    <submittedName>
        <fullName evidence="3">Uncharacterized protein</fullName>
    </submittedName>
</protein>
<feature type="region of interest" description="Disordered" evidence="1">
    <location>
        <begin position="71"/>
        <end position="119"/>
    </location>
</feature>
<sequence length="119" mass="12642">MRHALAIFLLLGPLAGGALAQATPRSVGDCERIRGDLAYNQCLALFGPAARVKGATAYVAPDTALRLPEMPASAEPAAEPAPAAARGRGRHGRRAYRGRQRASFSIMAGGEGRSYRRRR</sequence>
<comment type="caution">
    <text evidence="3">The sequence shown here is derived from an EMBL/GenBank/DDBJ whole genome shotgun (WGS) entry which is preliminary data.</text>
</comment>
<evidence type="ECO:0000313" key="4">
    <source>
        <dbReference type="Proteomes" id="UP001055153"/>
    </source>
</evidence>
<feature type="compositionally biased region" description="Low complexity" evidence="1">
    <location>
        <begin position="71"/>
        <end position="86"/>
    </location>
</feature>
<dbReference type="RefSeq" id="WP_238235837.1">
    <property type="nucleotide sequence ID" value="NZ_BPQQ01000032.1"/>
</dbReference>
<evidence type="ECO:0000256" key="1">
    <source>
        <dbReference type="SAM" id="MobiDB-lite"/>
    </source>
</evidence>
<evidence type="ECO:0000256" key="2">
    <source>
        <dbReference type="SAM" id="SignalP"/>
    </source>
</evidence>
<dbReference type="Proteomes" id="UP001055153">
    <property type="component" value="Unassembled WGS sequence"/>
</dbReference>
<organism evidence="3 4">
    <name type="scientific">Methylobacterium isbiliense</name>
    <dbReference type="NCBI Taxonomy" id="315478"/>
    <lineage>
        <taxon>Bacteria</taxon>
        <taxon>Pseudomonadati</taxon>
        <taxon>Pseudomonadota</taxon>
        <taxon>Alphaproteobacteria</taxon>
        <taxon>Hyphomicrobiales</taxon>
        <taxon>Methylobacteriaceae</taxon>
        <taxon>Methylobacterium</taxon>
    </lineage>
</organism>
<dbReference type="EMBL" id="BPQQ01000032">
    <property type="protein sequence ID" value="GJE01023.1"/>
    <property type="molecule type" value="Genomic_DNA"/>
</dbReference>
<feature type="chain" id="PRO_5045515663" evidence="2">
    <location>
        <begin position="21"/>
        <end position="119"/>
    </location>
</feature>
<keyword evidence="2" id="KW-0732">Signal</keyword>
<reference evidence="3" key="1">
    <citation type="journal article" date="2021" name="Front. Microbiol.">
        <title>Comprehensive Comparative Genomics and Phenotyping of Methylobacterium Species.</title>
        <authorList>
            <person name="Alessa O."/>
            <person name="Ogura Y."/>
            <person name="Fujitani Y."/>
            <person name="Takami H."/>
            <person name="Hayashi T."/>
            <person name="Sahin N."/>
            <person name="Tani A."/>
        </authorList>
    </citation>
    <scope>NUCLEOTIDE SEQUENCE</scope>
    <source>
        <strain evidence="3">DSM 17168</strain>
    </source>
</reference>
<name>A0ABQ4SGY5_9HYPH</name>
<evidence type="ECO:0000313" key="3">
    <source>
        <dbReference type="EMBL" id="GJE01023.1"/>
    </source>
</evidence>
<keyword evidence="4" id="KW-1185">Reference proteome</keyword>
<accession>A0ABQ4SGY5</accession>
<reference evidence="3" key="2">
    <citation type="submission" date="2021-08" db="EMBL/GenBank/DDBJ databases">
        <authorList>
            <person name="Tani A."/>
            <person name="Ola A."/>
            <person name="Ogura Y."/>
            <person name="Katsura K."/>
            <person name="Hayashi T."/>
        </authorList>
    </citation>
    <scope>NUCLEOTIDE SEQUENCE</scope>
    <source>
        <strain evidence="3">DSM 17168</strain>
    </source>
</reference>
<feature type="signal peptide" evidence="2">
    <location>
        <begin position="1"/>
        <end position="20"/>
    </location>
</feature>
<gene>
    <name evidence="3" type="ORF">GMJLKIPL_2952</name>
</gene>
<feature type="compositionally biased region" description="Basic residues" evidence="1">
    <location>
        <begin position="87"/>
        <end position="100"/>
    </location>
</feature>